<dbReference type="EMBL" id="JABFAD010000007">
    <property type="protein sequence ID" value="MBA0802793.1"/>
    <property type="molecule type" value="Genomic_DNA"/>
</dbReference>
<organism evidence="1 2">
    <name type="scientific">Gossypium harknessii</name>
    <dbReference type="NCBI Taxonomy" id="34285"/>
    <lineage>
        <taxon>Eukaryota</taxon>
        <taxon>Viridiplantae</taxon>
        <taxon>Streptophyta</taxon>
        <taxon>Embryophyta</taxon>
        <taxon>Tracheophyta</taxon>
        <taxon>Spermatophyta</taxon>
        <taxon>Magnoliopsida</taxon>
        <taxon>eudicotyledons</taxon>
        <taxon>Gunneridae</taxon>
        <taxon>Pentapetalae</taxon>
        <taxon>rosids</taxon>
        <taxon>malvids</taxon>
        <taxon>Malvales</taxon>
        <taxon>Malvaceae</taxon>
        <taxon>Malvoideae</taxon>
        <taxon>Gossypium</taxon>
    </lineage>
</organism>
<sequence>MAYRIRVDHCQNLVNGMLMTHHQLRALQLSSTRLEMRKRRVERLSRQGPMTLHASKRLSLQSHKFTILIFIMLMV</sequence>
<dbReference type="OrthoDB" id="10280189at2759"/>
<dbReference type="AlphaFoldDB" id="A0A7J9GYZ9"/>
<proteinExistence type="predicted"/>
<evidence type="ECO:0000313" key="2">
    <source>
        <dbReference type="Proteomes" id="UP000593560"/>
    </source>
</evidence>
<accession>A0A7J9GYZ9</accession>
<comment type="caution">
    <text evidence="1">The sequence shown here is derived from an EMBL/GenBank/DDBJ whole genome shotgun (WGS) entry which is preliminary data.</text>
</comment>
<dbReference type="Proteomes" id="UP000593560">
    <property type="component" value="Unassembled WGS sequence"/>
</dbReference>
<reference evidence="1 2" key="1">
    <citation type="journal article" date="2019" name="Genome Biol. Evol.">
        <title>Insights into the evolution of the New World diploid cottons (Gossypium, subgenus Houzingenia) based on genome sequencing.</title>
        <authorList>
            <person name="Grover C.E."/>
            <person name="Arick M.A. 2nd"/>
            <person name="Thrash A."/>
            <person name="Conover J.L."/>
            <person name="Sanders W.S."/>
            <person name="Peterson D.G."/>
            <person name="Frelichowski J.E."/>
            <person name="Scheffler J.A."/>
            <person name="Scheffler B.E."/>
            <person name="Wendel J.F."/>
        </authorList>
    </citation>
    <scope>NUCLEOTIDE SEQUENCE [LARGE SCALE GENOMIC DNA]</scope>
    <source>
        <strain evidence="1">0</strain>
        <tissue evidence="1">Leaf</tissue>
    </source>
</reference>
<gene>
    <name evidence="1" type="ORF">Gohar_013063</name>
</gene>
<protein>
    <submittedName>
        <fullName evidence="1">Uncharacterized protein</fullName>
    </submittedName>
</protein>
<evidence type="ECO:0000313" key="1">
    <source>
        <dbReference type="EMBL" id="MBA0802793.1"/>
    </source>
</evidence>
<keyword evidence="2" id="KW-1185">Reference proteome</keyword>
<name>A0A7J9GYZ9_9ROSI</name>